<dbReference type="PRINTS" id="PR00721">
    <property type="entry name" value="STOMATIN"/>
</dbReference>
<evidence type="ECO:0000313" key="4">
    <source>
        <dbReference type="EMBL" id="TLD69149.1"/>
    </source>
</evidence>
<gene>
    <name evidence="4" type="ORF">FEM03_18795</name>
</gene>
<dbReference type="RefSeq" id="WP_138087835.1">
    <property type="nucleotide sequence ID" value="NZ_VAUV01000015.1"/>
</dbReference>
<keyword evidence="5" id="KW-1185">Reference proteome</keyword>
<protein>
    <submittedName>
        <fullName evidence="4">Slipin family protein</fullName>
    </submittedName>
</protein>
<dbReference type="SMART" id="SM00244">
    <property type="entry name" value="PHB"/>
    <property type="match status" value="1"/>
</dbReference>
<evidence type="ECO:0000259" key="3">
    <source>
        <dbReference type="SMART" id="SM00244"/>
    </source>
</evidence>
<comment type="caution">
    <text evidence="4">The sequence shown here is derived from an EMBL/GenBank/DDBJ whole genome shotgun (WGS) entry which is preliminary data.</text>
</comment>
<comment type="similarity">
    <text evidence="2">Belongs to the band 7/mec-2 family.</text>
</comment>
<dbReference type="InterPro" id="IPR001972">
    <property type="entry name" value="Stomatin_HflK_fam"/>
</dbReference>
<dbReference type="GO" id="GO:0005886">
    <property type="term" value="C:plasma membrane"/>
    <property type="evidence" value="ECO:0007669"/>
    <property type="project" value="InterPro"/>
</dbReference>
<proteinExistence type="inferred from homology"/>
<dbReference type="InterPro" id="IPR001107">
    <property type="entry name" value="Band_7"/>
</dbReference>
<dbReference type="PANTHER" id="PTHR10264">
    <property type="entry name" value="BAND 7 PROTEIN-RELATED"/>
    <property type="match status" value="1"/>
</dbReference>
<dbReference type="OrthoDB" id="5501731at2"/>
<dbReference type="Proteomes" id="UP000306196">
    <property type="component" value="Unassembled WGS sequence"/>
</dbReference>
<dbReference type="InterPro" id="IPR043202">
    <property type="entry name" value="Band-7_stomatin-like"/>
</dbReference>
<feature type="domain" description="Band 7" evidence="3">
    <location>
        <begin position="11"/>
        <end position="172"/>
    </location>
</feature>
<dbReference type="InterPro" id="IPR036013">
    <property type="entry name" value="Band_7/SPFH_dom_sf"/>
</dbReference>
<dbReference type="Gene3D" id="3.30.479.30">
    <property type="entry name" value="Band 7 domain"/>
    <property type="match status" value="1"/>
</dbReference>
<sequence>MQISFQTIHRGIRYIVQDHQSALLFRHGRFQQPLAPGEHRFFRSGYTLTVFDQREQRLILQGQELLSADQVTLKVSSVVAYRVIDPLTTHRSADNAYAAFYSEAQFALREIVSENTAEAFLAAKADHATQLQKNLADRTQRFGIQILQAEIRDIMLPASLKKSFMSALQQRQESQAALEKARSETATLRTLANAARLIRDNPELLQLRYLETLQALSSNSLANIHLTPNIGMLSGFDKVKT</sequence>
<evidence type="ECO:0000313" key="5">
    <source>
        <dbReference type="Proteomes" id="UP000306196"/>
    </source>
</evidence>
<reference evidence="4 5" key="1">
    <citation type="submission" date="2019-05" db="EMBL/GenBank/DDBJ databases">
        <title>Verrucobacter flavum gen. nov., sp. nov. a new member of the family Verrucomicrobiaceae.</title>
        <authorList>
            <person name="Szuroczki S."/>
            <person name="Abbaszade G."/>
            <person name="Szabo A."/>
            <person name="Felfoldi T."/>
            <person name="Schumann P."/>
            <person name="Boka K."/>
            <person name="Keki Z."/>
            <person name="Toumi M."/>
            <person name="Toth E."/>
        </authorList>
    </citation>
    <scope>NUCLEOTIDE SEQUENCE [LARGE SCALE GENOMIC DNA]</scope>
    <source>
        <strain evidence="4 5">MG-N-17</strain>
    </source>
</reference>
<dbReference type="CDD" id="cd13438">
    <property type="entry name" value="SPFH_eoslipins_u2"/>
    <property type="match status" value="1"/>
</dbReference>
<dbReference type="SUPFAM" id="SSF117892">
    <property type="entry name" value="Band 7/SPFH domain"/>
    <property type="match status" value="1"/>
</dbReference>
<dbReference type="AlphaFoldDB" id="A0A5R8KC41"/>
<name>A0A5R8KC41_9BACT</name>
<accession>A0A5R8KC41</accession>
<evidence type="ECO:0000256" key="1">
    <source>
        <dbReference type="ARBA" id="ARBA00004167"/>
    </source>
</evidence>
<dbReference type="EMBL" id="VAUV01000015">
    <property type="protein sequence ID" value="TLD69149.1"/>
    <property type="molecule type" value="Genomic_DNA"/>
</dbReference>
<evidence type="ECO:0000256" key="2">
    <source>
        <dbReference type="ARBA" id="ARBA00008164"/>
    </source>
</evidence>
<dbReference type="Gene3D" id="6.10.250.2090">
    <property type="match status" value="1"/>
</dbReference>
<dbReference type="Pfam" id="PF01145">
    <property type="entry name" value="Band_7"/>
    <property type="match status" value="1"/>
</dbReference>
<dbReference type="PANTHER" id="PTHR10264:SF19">
    <property type="entry name" value="AT06885P-RELATED"/>
    <property type="match status" value="1"/>
</dbReference>
<organism evidence="4 5">
    <name type="scientific">Phragmitibacter flavus</name>
    <dbReference type="NCBI Taxonomy" id="2576071"/>
    <lineage>
        <taxon>Bacteria</taxon>
        <taxon>Pseudomonadati</taxon>
        <taxon>Verrucomicrobiota</taxon>
        <taxon>Verrucomicrobiia</taxon>
        <taxon>Verrucomicrobiales</taxon>
        <taxon>Verrucomicrobiaceae</taxon>
        <taxon>Phragmitibacter</taxon>
    </lineage>
</organism>
<comment type="subcellular location">
    <subcellularLocation>
        <location evidence="1">Membrane</location>
        <topology evidence="1">Single-pass membrane protein</topology>
    </subcellularLocation>
</comment>